<dbReference type="SMART" id="SM00398">
    <property type="entry name" value="HMG"/>
    <property type="match status" value="2"/>
</dbReference>
<evidence type="ECO:0000313" key="4">
    <source>
        <dbReference type="WBParaSite" id="sdigi.contig25.g2021.t1"/>
    </source>
</evidence>
<keyword evidence="3" id="KW-1185">Reference proteome</keyword>
<dbReference type="PANTHER" id="PTHR47658">
    <property type="entry name" value="HIGH MOBILITY GROUP B PROTEIN 12-RELATED"/>
    <property type="match status" value="1"/>
</dbReference>
<proteinExistence type="predicted"/>
<dbReference type="Gene3D" id="1.10.30.10">
    <property type="entry name" value="High mobility group box domain"/>
    <property type="match status" value="2"/>
</dbReference>
<dbReference type="AlphaFoldDB" id="A0A915PLT3"/>
<feature type="domain" description="HMG box" evidence="2">
    <location>
        <begin position="212"/>
        <end position="265"/>
    </location>
</feature>
<dbReference type="WBParaSite" id="sdigi.contig25.g2021.t1">
    <property type="protein sequence ID" value="sdigi.contig25.g2021.t1"/>
    <property type="gene ID" value="sdigi.contig25.g2021"/>
</dbReference>
<sequence length="275" mass="31830">MIAASRFHEDPNQSCTNLLRGIVLLTLIIIENFQLVFHEVIENAQADIVEYRSQFADVVRDTSADNWMRNKGCSCDTITQQPYFTISLSFCHRCCTVIKATGPSGKFGRLPPGFGRATPFSLYIKENFASRKKEQPTEVFSNLTKEWRNLDEAEKRKYVDKAIQINEERRSMFESMSDAEKEELHRRARNLKEARLKRKIRLEKKKQQEDNGQRLLSGWMLFVKEKAVKGTTNPSRKQQDVIRELAVLWKSLPKSDKDAYTERAKILSKSGGIYD</sequence>
<accession>A0A915PLT3</accession>
<evidence type="ECO:0000256" key="1">
    <source>
        <dbReference type="PROSITE-ProRule" id="PRU00267"/>
    </source>
</evidence>
<organism evidence="3 4">
    <name type="scientific">Setaria digitata</name>
    <dbReference type="NCBI Taxonomy" id="48799"/>
    <lineage>
        <taxon>Eukaryota</taxon>
        <taxon>Metazoa</taxon>
        <taxon>Ecdysozoa</taxon>
        <taxon>Nematoda</taxon>
        <taxon>Chromadorea</taxon>
        <taxon>Rhabditida</taxon>
        <taxon>Spirurina</taxon>
        <taxon>Spiruromorpha</taxon>
        <taxon>Filarioidea</taxon>
        <taxon>Setariidae</taxon>
        <taxon>Setaria</taxon>
    </lineage>
</organism>
<keyword evidence="1" id="KW-0539">Nucleus</keyword>
<dbReference type="PROSITE" id="PS50118">
    <property type="entry name" value="HMG_BOX_2"/>
    <property type="match status" value="1"/>
</dbReference>
<dbReference type="Pfam" id="PF00505">
    <property type="entry name" value="HMG_box"/>
    <property type="match status" value="2"/>
</dbReference>
<dbReference type="GO" id="GO:0005634">
    <property type="term" value="C:nucleus"/>
    <property type="evidence" value="ECO:0007669"/>
    <property type="project" value="UniProtKB-UniRule"/>
</dbReference>
<dbReference type="GO" id="GO:0003677">
    <property type="term" value="F:DNA binding"/>
    <property type="evidence" value="ECO:0007669"/>
    <property type="project" value="UniProtKB-UniRule"/>
</dbReference>
<protein>
    <submittedName>
        <fullName evidence="4">HMG box domain-containing protein</fullName>
    </submittedName>
</protein>
<dbReference type="InterPro" id="IPR009071">
    <property type="entry name" value="HMG_box_dom"/>
</dbReference>
<feature type="DNA-binding region" description="HMG box" evidence="1">
    <location>
        <begin position="212"/>
        <end position="265"/>
    </location>
</feature>
<keyword evidence="1" id="KW-0238">DNA-binding</keyword>
<dbReference type="InterPro" id="IPR036910">
    <property type="entry name" value="HMG_box_dom_sf"/>
</dbReference>
<name>A0A915PLT3_9BILA</name>
<dbReference type="CDD" id="cd00084">
    <property type="entry name" value="HMG-box_SF"/>
    <property type="match status" value="1"/>
</dbReference>
<dbReference type="Proteomes" id="UP000887581">
    <property type="component" value="Unplaced"/>
</dbReference>
<evidence type="ECO:0000313" key="3">
    <source>
        <dbReference type="Proteomes" id="UP000887581"/>
    </source>
</evidence>
<reference evidence="4" key="1">
    <citation type="submission" date="2022-11" db="UniProtKB">
        <authorList>
            <consortium name="WormBaseParasite"/>
        </authorList>
    </citation>
    <scope>IDENTIFICATION</scope>
</reference>
<dbReference type="SUPFAM" id="SSF47095">
    <property type="entry name" value="HMG-box"/>
    <property type="match status" value="2"/>
</dbReference>
<evidence type="ECO:0000259" key="2">
    <source>
        <dbReference type="PROSITE" id="PS50118"/>
    </source>
</evidence>